<evidence type="ECO:0000313" key="1">
    <source>
        <dbReference type="EMBL" id="RIJ47545.1"/>
    </source>
</evidence>
<evidence type="ECO:0008006" key="3">
    <source>
        <dbReference type="Google" id="ProtNLM"/>
    </source>
</evidence>
<gene>
    <name evidence="1" type="ORF">D1614_13200</name>
</gene>
<dbReference type="EMBL" id="QWGR01000007">
    <property type="protein sequence ID" value="RIJ47545.1"/>
    <property type="molecule type" value="Genomic_DNA"/>
</dbReference>
<comment type="caution">
    <text evidence="1">The sequence shown here is derived from an EMBL/GenBank/DDBJ whole genome shotgun (WGS) entry which is preliminary data.</text>
</comment>
<reference evidence="1 2" key="1">
    <citation type="submission" date="2018-08" db="EMBL/GenBank/DDBJ databases">
        <title>Pallidiluteibacterium maritimus gen. nov., sp. nov., isolated from coastal sediment.</title>
        <authorList>
            <person name="Zhou L.Y."/>
        </authorList>
    </citation>
    <scope>NUCLEOTIDE SEQUENCE [LARGE SCALE GENOMIC DNA]</scope>
    <source>
        <strain evidence="1 2">XSD2</strain>
    </source>
</reference>
<dbReference type="InterPro" id="IPR036388">
    <property type="entry name" value="WH-like_DNA-bd_sf"/>
</dbReference>
<proteinExistence type="predicted"/>
<dbReference type="SUPFAM" id="SSF46785">
    <property type="entry name" value="Winged helix' DNA-binding domain"/>
    <property type="match status" value="1"/>
</dbReference>
<sequence>MNDKKEVDISRVNNPYEKDVLTFLSRNGKCIYGDIIKELKISASKGQEAIYSLLNKGFIKHQDKTSYIELNVDLK</sequence>
<name>A0A399SYY0_9BACT</name>
<evidence type="ECO:0000313" key="2">
    <source>
        <dbReference type="Proteomes" id="UP000265926"/>
    </source>
</evidence>
<dbReference type="OrthoDB" id="1122858at2"/>
<dbReference type="RefSeq" id="WP_119438431.1">
    <property type="nucleotide sequence ID" value="NZ_QWGR01000007.1"/>
</dbReference>
<dbReference type="Proteomes" id="UP000265926">
    <property type="component" value="Unassembled WGS sequence"/>
</dbReference>
<keyword evidence="2" id="KW-1185">Reference proteome</keyword>
<dbReference type="Gene3D" id="1.10.10.10">
    <property type="entry name" value="Winged helix-like DNA-binding domain superfamily/Winged helix DNA-binding domain"/>
    <property type="match status" value="1"/>
</dbReference>
<organism evidence="1 2">
    <name type="scientific">Maribellus luteus</name>
    <dbReference type="NCBI Taxonomy" id="2305463"/>
    <lineage>
        <taxon>Bacteria</taxon>
        <taxon>Pseudomonadati</taxon>
        <taxon>Bacteroidota</taxon>
        <taxon>Bacteroidia</taxon>
        <taxon>Marinilabiliales</taxon>
        <taxon>Prolixibacteraceae</taxon>
        <taxon>Maribellus</taxon>
    </lineage>
</organism>
<dbReference type="AlphaFoldDB" id="A0A399SYY0"/>
<dbReference type="InterPro" id="IPR036390">
    <property type="entry name" value="WH_DNA-bd_sf"/>
</dbReference>
<protein>
    <recommendedName>
        <fullName evidence="3">MarR family transcriptional regulator</fullName>
    </recommendedName>
</protein>
<accession>A0A399SYY0</accession>